<proteinExistence type="predicted"/>
<dbReference type="AlphaFoldDB" id="A0A0A9B276"/>
<protein>
    <submittedName>
        <fullName evidence="1">Uncharacterized protein</fullName>
    </submittedName>
</protein>
<sequence>MYSLHPIYKTRMYSKIQTFKLLTTLFVPIFKGFWV</sequence>
<organism evidence="1">
    <name type="scientific">Arundo donax</name>
    <name type="common">Giant reed</name>
    <name type="synonym">Donax arundinaceus</name>
    <dbReference type="NCBI Taxonomy" id="35708"/>
    <lineage>
        <taxon>Eukaryota</taxon>
        <taxon>Viridiplantae</taxon>
        <taxon>Streptophyta</taxon>
        <taxon>Embryophyta</taxon>
        <taxon>Tracheophyta</taxon>
        <taxon>Spermatophyta</taxon>
        <taxon>Magnoliopsida</taxon>
        <taxon>Liliopsida</taxon>
        <taxon>Poales</taxon>
        <taxon>Poaceae</taxon>
        <taxon>PACMAD clade</taxon>
        <taxon>Arundinoideae</taxon>
        <taxon>Arundineae</taxon>
        <taxon>Arundo</taxon>
    </lineage>
</organism>
<evidence type="ECO:0000313" key="1">
    <source>
        <dbReference type="EMBL" id="JAD58074.1"/>
    </source>
</evidence>
<reference evidence="1" key="1">
    <citation type="submission" date="2014-09" db="EMBL/GenBank/DDBJ databases">
        <authorList>
            <person name="Magalhaes I.L.F."/>
            <person name="Oliveira U."/>
            <person name="Santos F.R."/>
            <person name="Vidigal T.H.D.A."/>
            <person name="Brescovit A.D."/>
            <person name="Santos A.J."/>
        </authorList>
    </citation>
    <scope>NUCLEOTIDE SEQUENCE</scope>
    <source>
        <tissue evidence="1">Shoot tissue taken approximately 20 cm above the soil surface</tissue>
    </source>
</reference>
<name>A0A0A9B276_ARUDO</name>
<dbReference type="EMBL" id="GBRH01239821">
    <property type="protein sequence ID" value="JAD58074.1"/>
    <property type="molecule type" value="Transcribed_RNA"/>
</dbReference>
<reference evidence="1" key="2">
    <citation type="journal article" date="2015" name="Data Brief">
        <title>Shoot transcriptome of the giant reed, Arundo donax.</title>
        <authorList>
            <person name="Barrero R.A."/>
            <person name="Guerrero F.D."/>
            <person name="Moolhuijzen P."/>
            <person name="Goolsby J.A."/>
            <person name="Tidwell J."/>
            <person name="Bellgard S.E."/>
            <person name="Bellgard M.I."/>
        </authorList>
    </citation>
    <scope>NUCLEOTIDE SEQUENCE</scope>
    <source>
        <tissue evidence="1">Shoot tissue taken approximately 20 cm above the soil surface</tissue>
    </source>
</reference>
<accession>A0A0A9B276</accession>